<dbReference type="RefSeq" id="WP_104709564.1">
    <property type="nucleotide sequence ID" value="NZ_PTRA01000001.1"/>
</dbReference>
<feature type="transmembrane region" description="Helical" evidence="1">
    <location>
        <begin position="202"/>
        <end position="220"/>
    </location>
</feature>
<protein>
    <recommendedName>
        <fullName evidence="4">Lantibiotic ABC transporter permease</fullName>
    </recommendedName>
</protein>
<evidence type="ECO:0000256" key="1">
    <source>
        <dbReference type="SAM" id="Phobius"/>
    </source>
</evidence>
<feature type="transmembrane region" description="Helical" evidence="1">
    <location>
        <begin position="60"/>
        <end position="84"/>
    </location>
</feature>
<evidence type="ECO:0000313" key="2">
    <source>
        <dbReference type="EMBL" id="PQA58339.1"/>
    </source>
</evidence>
<feature type="transmembrane region" description="Helical" evidence="1">
    <location>
        <begin position="251"/>
        <end position="277"/>
    </location>
</feature>
<evidence type="ECO:0000313" key="3">
    <source>
        <dbReference type="Proteomes" id="UP000239590"/>
    </source>
</evidence>
<feature type="transmembrane region" description="Helical" evidence="1">
    <location>
        <begin position="227"/>
        <end position="245"/>
    </location>
</feature>
<keyword evidence="1" id="KW-0472">Membrane</keyword>
<keyword evidence="1" id="KW-0812">Transmembrane</keyword>
<feature type="transmembrane region" description="Helical" evidence="1">
    <location>
        <begin position="105"/>
        <end position="122"/>
    </location>
</feature>
<accession>A0A2S7IL15</accession>
<keyword evidence="3" id="KW-1185">Reference proteome</keyword>
<keyword evidence="1" id="KW-1133">Transmembrane helix</keyword>
<dbReference type="PANTHER" id="PTHR33802">
    <property type="entry name" value="SI:CH211-161H7.5-RELATED"/>
    <property type="match status" value="1"/>
</dbReference>
<gene>
    <name evidence="2" type="ORF">C5O19_01290</name>
</gene>
<sequence length="295" mass="33432">MKTYVNADIRPESRPSFAIKTLQILNFVTFLITLVVNWAAVSLPLNGKSTRQLSDQYPNLFTPAGLTFSVWGVIYTMTAIFVFFQLKGLFSSLSSDYVNRVVRRLSGWFIASNLLNATWIIAWHYEYVTLSVVIMLAILVTQLTLLVRVHEVSEVDTSWGQRFVVRTPFGLYAGWISIATIANITAWLVSINWNQFGVSAEVWTVIMIITGTILAQLVLFTLRSVSYGLVVIWAIVGIILKRYQTPDPNMTIVYVCEICILILTISVILIAFTNLVIPIRKSPTLHWTRPRIQHD</sequence>
<dbReference type="Proteomes" id="UP000239590">
    <property type="component" value="Unassembled WGS sequence"/>
</dbReference>
<dbReference type="AlphaFoldDB" id="A0A2S7IL15"/>
<feature type="transmembrane region" description="Helical" evidence="1">
    <location>
        <begin position="128"/>
        <end position="149"/>
    </location>
</feature>
<comment type="caution">
    <text evidence="2">The sequence shown here is derived from an EMBL/GenBank/DDBJ whole genome shotgun (WGS) entry which is preliminary data.</text>
</comment>
<evidence type="ECO:0008006" key="4">
    <source>
        <dbReference type="Google" id="ProtNLM"/>
    </source>
</evidence>
<name>A0A2S7IL15_9BACT</name>
<organism evidence="2 3">
    <name type="scientific">Siphonobacter curvatus</name>
    <dbReference type="NCBI Taxonomy" id="2094562"/>
    <lineage>
        <taxon>Bacteria</taxon>
        <taxon>Pseudomonadati</taxon>
        <taxon>Bacteroidota</taxon>
        <taxon>Cytophagia</taxon>
        <taxon>Cytophagales</taxon>
        <taxon>Cytophagaceae</taxon>
        <taxon>Siphonobacter</taxon>
    </lineage>
</organism>
<dbReference type="OrthoDB" id="5189031at2"/>
<dbReference type="PANTHER" id="PTHR33802:SF1">
    <property type="entry name" value="XK-RELATED PROTEIN"/>
    <property type="match status" value="1"/>
</dbReference>
<reference evidence="3" key="1">
    <citation type="submission" date="2018-02" db="EMBL/GenBank/DDBJ databases">
        <title>Genome sequencing of Solimonas sp. HR-BB.</title>
        <authorList>
            <person name="Lee Y."/>
            <person name="Jeon C.O."/>
        </authorList>
    </citation>
    <scope>NUCLEOTIDE SEQUENCE [LARGE SCALE GENOMIC DNA]</scope>
    <source>
        <strain evidence="3">HR-U</strain>
    </source>
</reference>
<feature type="transmembrane region" description="Helical" evidence="1">
    <location>
        <begin position="21"/>
        <end position="40"/>
    </location>
</feature>
<dbReference type="EMBL" id="PTRA01000001">
    <property type="protein sequence ID" value="PQA58339.1"/>
    <property type="molecule type" value="Genomic_DNA"/>
</dbReference>
<feature type="transmembrane region" description="Helical" evidence="1">
    <location>
        <begin position="169"/>
        <end position="190"/>
    </location>
</feature>
<proteinExistence type="predicted"/>